<evidence type="ECO:0000256" key="1">
    <source>
        <dbReference type="SAM" id="MobiDB-lite"/>
    </source>
</evidence>
<organism evidence="2 3">
    <name type="scientific">Reticulomyxa filosa</name>
    <dbReference type="NCBI Taxonomy" id="46433"/>
    <lineage>
        <taxon>Eukaryota</taxon>
        <taxon>Sar</taxon>
        <taxon>Rhizaria</taxon>
        <taxon>Retaria</taxon>
        <taxon>Foraminifera</taxon>
        <taxon>Monothalamids</taxon>
        <taxon>Reticulomyxidae</taxon>
        <taxon>Reticulomyxa</taxon>
    </lineage>
</organism>
<evidence type="ECO:0000313" key="3">
    <source>
        <dbReference type="Proteomes" id="UP000023152"/>
    </source>
</evidence>
<sequence>MRKKKKKKKMIEQHLIRKLPSLDGVNDSHDLLDLGAFAACSNDPEQDMEPAQDEQKQNGVTERKEQWSWNDESRPFNTNTNTNTNINVSVDKGSSDANGNGSDDNSDSGGGGDGNGDGNDDDDDGDVSTSIDQKCQENMVKETIASLLWPALPTLKFNAVPLQHMPSLEQPHLRSLFALMDRIEFCQERAFSRVLLLVCLCGTVRFNVFDHIFELLSRVSPRYSHCSDPMSQTKKESGSISTKKRLSLSK</sequence>
<comment type="caution">
    <text evidence="2">The sequence shown here is derived from an EMBL/GenBank/DDBJ whole genome shotgun (WGS) entry which is preliminary data.</text>
</comment>
<dbReference type="EMBL" id="ASPP01020539">
    <property type="protein sequence ID" value="ETO13560.1"/>
    <property type="molecule type" value="Genomic_DNA"/>
</dbReference>
<evidence type="ECO:0000313" key="2">
    <source>
        <dbReference type="EMBL" id="ETO13560.1"/>
    </source>
</evidence>
<dbReference type="AlphaFoldDB" id="X6MKG0"/>
<reference evidence="2 3" key="1">
    <citation type="journal article" date="2013" name="Curr. Biol.">
        <title>The Genome of the Foraminiferan Reticulomyxa filosa.</title>
        <authorList>
            <person name="Glockner G."/>
            <person name="Hulsmann N."/>
            <person name="Schleicher M."/>
            <person name="Noegel A.A."/>
            <person name="Eichinger L."/>
            <person name="Gallinger C."/>
            <person name="Pawlowski J."/>
            <person name="Sierra R."/>
            <person name="Euteneuer U."/>
            <person name="Pillet L."/>
            <person name="Moustafa A."/>
            <person name="Platzer M."/>
            <person name="Groth M."/>
            <person name="Szafranski K."/>
            <person name="Schliwa M."/>
        </authorList>
    </citation>
    <scope>NUCLEOTIDE SEQUENCE [LARGE SCALE GENOMIC DNA]</scope>
</reference>
<accession>X6MKG0</accession>
<feature type="region of interest" description="Disordered" evidence="1">
    <location>
        <begin position="41"/>
        <end position="130"/>
    </location>
</feature>
<proteinExistence type="predicted"/>
<protein>
    <submittedName>
        <fullName evidence="2">Uncharacterized protein</fullName>
    </submittedName>
</protein>
<keyword evidence="3" id="KW-1185">Reference proteome</keyword>
<gene>
    <name evidence="2" type="ORF">RFI_23812</name>
</gene>
<feature type="compositionally biased region" description="Gly residues" evidence="1">
    <location>
        <begin position="108"/>
        <end position="117"/>
    </location>
</feature>
<dbReference type="Proteomes" id="UP000023152">
    <property type="component" value="Unassembled WGS sequence"/>
</dbReference>
<feature type="compositionally biased region" description="Low complexity" evidence="1">
    <location>
        <begin position="77"/>
        <end position="87"/>
    </location>
</feature>
<name>X6MKG0_RETFI</name>
<feature type="region of interest" description="Disordered" evidence="1">
    <location>
        <begin position="226"/>
        <end position="250"/>
    </location>
</feature>
<feature type="compositionally biased region" description="Basic and acidic residues" evidence="1">
    <location>
        <begin position="53"/>
        <end position="74"/>
    </location>
</feature>